<evidence type="ECO:0000256" key="1">
    <source>
        <dbReference type="ARBA" id="ARBA00001974"/>
    </source>
</evidence>
<protein>
    <submittedName>
        <fullName evidence="11">Acyl-CoA dehydrogenase family protein</fullName>
    </submittedName>
</protein>
<feature type="domain" description="Acyl-CoA dehydrogenase/oxidase N-terminal" evidence="9">
    <location>
        <begin position="6"/>
        <end position="118"/>
    </location>
</feature>
<evidence type="ECO:0000256" key="5">
    <source>
        <dbReference type="ARBA" id="ARBA00023002"/>
    </source>
</evidence>
<dbReference type="InterPro" id="IPR037069">
    <property type="entry name" value="AcylCoA_DH/ox_N_sf"/>
</dbReference>
<comment type="caution">
    <text evidence="11">The sequence shown here is derived from an EMBL/GenBank/DDBJ whole genome shotgun (WGS) entry which is preliminary data.</text>
</comment>
<evidence type="ECO:0000313" key="10">
    <source>
        <dbReference type="EMBL" id="MBX8631089.1"/>
    </source>
</evidence>
<dbReference type="InterPro" id="IPR006091">
    <property type="entry name" value="Acyl-CoA_Oxase/DH_mid-dom"/>
</dbReference>
<dbReference type="FunFam" id="2.40.110.10:FF:000001">
    <property type="entry name" value="Acyl-CoA dehydrogenase, mitochondrial"/>
    <property type="match status" value="1"/>
</dbReference>
<organism evidence="11 12">
    <name type="scientific">Candidatus Sysuiplasma superficiale</name>
    <dbReference type="NCBI Taxonomy" id="2823368"/>
    <lineage>
        <taxon>Archaea</taxon>
        <taxon>Methanobacteriati</taxon>
        <taxon>Thermoplasmatota</taxon>
        <taxon>Thermoplasmata</taxon>
        <taxon>Candidatus Sysuiplasmatales</taxon>
        <taxon>Candidatus Sysuiplasmataceae</taxon>
        <taxon>Candidatus Sysuiplasma</taxon>
    </lineage>
</organism>
<keyword evidence="3 6" id="KW-0285">Flavoprotein</keyword>
<evidence type="ECO:0000259" key="8">
    <source>
        <dbReference type="Pfam" id="PF02770"/>
    </source>
</evidence>
<evidence type="ECO:0000313" key="11">
    <source>
        <dbReference type="EMBL" id="MBX8643940.1"/>
    </source>
</evidence>
<dbReference type="PANTHER" id="PTHR43884:SF12">
    <property type="entry name" value="ISOVALERYL-COA DEHYDROGENASE, MITOCHONDRIAL-RELATED"/>
    <property type="match status" value="1"/>
</dbReference>
<evidence type="ECO:0000259" key="7">
    <source>
        <dbReference type="Pfam" id="PF00441"/>
    </source>
</evidence>
<evidence type="ECO:0000256" key="2">
    <source>
        <dbReference type="ARBA" id="ARBA00009347"/>
    </source>
</evidence>
<dbReference type="InterPro" id="IPR036250">
    <property type="entry name" value="AcylCo_DH-like_C"/>
</dbReference>
<feature type="domain" description="Acyl-CoA dehydrogenase/oxidase C-terminal" evidence="7">
    <location>
        <begin position="229"/>
        <end position="378"/>
    </location>
</feature>
<dbReference type="InterPro" id="IPR009100">
    <property type="entry name" value="AcylCoA_DH/oxidase_NM_dom_sf"/>
</dbReference>
<dbReference type="Proteomes" id="UP000716004">
    <property type="component" value="Unassembled WGS sequence"/>
</dbReference>
<reference evidence="11" key="1">
    <citation type="submission" date="2021-05" db="EMBL/GenBank/DDBJ databases">
        <title>Genomic insights into ecological role and evolution of a novel Thermoplasmata order Candidatus Sysuiplasmatales.</title>
        <authorList>
            <person name="Yuan Y."/>
        </authorList>
    </citation>
    <scope>NUCLEOTIDE SEQUENCE</scope>
    <source>
        <strain evidence="11">TUT19-bin139</strain>
        <strain evidence="10">YP2-bin.285</strain>
    </source>
</reference>
<evidence type="ECO:0000259" key="9">
    <source>
        <dbReference type="Pfam" id="PF02771"/>
    </source>
</evidence>
<evidence type="ECO:0000256" key="4">
    <source>
        <dbReference type="ARBA" id="ARBA00022827"/>
    </source>
</evidence>
<dbReference type="EMBL" id="JAHEAC010000029">
    <property type="protein sequence ID" value="MBX8643940.1"/>
    <property type="molecule type" value="Genomic_DNA"/>
</dbReference>
<dbReference type="PIRSF" id="PIRSF016578">
    <property type="entry name" value="HsaA"/>
    <property type="match status" value="1"/>
</dbReference>
<keyword evidence="4 6" id="KW-0274">FAD</keyword>
<dbReference type="Gene3D" id="1.10.540.10">
    <property type="entry name" value="Acyl-CoA dehydrogenase/oxidase, N-terminal domain"/>
    <property type="match status" value="1"/>
</dbReference>
<dbReference type="InterPro" id="IPR009075">
    <property type="entry name" value="AcylCo_DH/oxidase_C"/>
</dbReference>
<dbReference type="GO" id="GO:0050660">
    <property type="term" value="F:flavin adenine dinucleotide binding"/>
    <property type="evidence" value="ECO:0007669"/>
    <property type="project" value="InterPro"/>
</dbReference>
<dbReference type="Gene3D" id="1.20.140.10">
    <property type="entry name" value="Butyryl-CoA Dehydrogenase, subunit A, domain 3"/>
    <property type="match status" value="1"/>
</dbReference>
<accession>A0A8J7YND9</accession>
<proteinExistence type="inferred from homology"/>
<dbReference type="GO" id="GO:0003995">
    <property type="term" value="F:acyl-CoA dehydrogenase activity"/>
    <property type="evidence" value="ECO:0007669"/>
    <property type="project" value="TreeGrafter"/>
</dbReference>
<dbReference type="InterPro" id="IPR013786">
    <property type="entry name" value="AcylCoA_DH/ox_N"/>
</dbReference>
<dbReference type="SUPFAM" id="SSF47203">
    <property type="entry name" value="Acyl-CoA dehydrogenase C-terminal domain-like"/>
    <property type="match status" value="1"/>
</dbReference>
<name>A0A8J7YND9_9ARCH</name>
<dbReference type="EMBL" id="JAGVSJ010000001">
    <property type="protein sequence ID" value="MBX8631089.1"/>
    <property type="molecule type" value="Genomic_DNA"/>
</dbReference>
<dbReference type="Gene3D" id="2.40.110.10">
    <property type="entry name" value="Butyryl-CoA Dehydrogenase, subunit A, domain 2"/>
    <property type="match status" value="1"/>
</dbReference>
<keyword evidence="5 6" id="KW-0560">Oxidoreductase</keyword>
<evidence type="ECO:0000256" key="3">
    <source>
        <dbReference type="ARBA" id="ARBA00022630"/>
    </source>
</evidence>
<sequence length="379" mass="41460">MNFELTEGQKLLLSTVREFAEREVLPIASEIEEEMRFPVELIPRLADIGLMGMQVPQELGGSDLDTVSYAIAIEELAKVSASVSIIVSVHNSLVLYPFLKYGNEEQKRKYVTELARGKRLGAYCITEATAGSDVSNEKSTAVRRGDKYILNGEKLYITNGEKADTFFVMARTGKSDRTHSLSAFIVERGFPGFSVSAPEKKMGLNASGTVSVRMSDCEVPAENLLGSEGMGMKIALSTLDAGRIGVAAQSLGIAEGAMEAAISYSKQREQFGKKISDFQAIQWMIADMATRIEASRLLLHKAACLKDSGADFSLMASMAKLYASETANMAADRAVQIHGGLGYIRGTPVERFYRDARVTEIYEGTSEIQRLVISRKMLQ</sequence>
<dbReference type="FunFam" id="1.10.540.10:FF:000002">
    <property type="entry name" value="Acyl-CoA dehydrogenase FadE19"/>
    <property type="match status" value="1"/>
</dbReference>
<feature type="domain" description="Acyl-CoA oxidase/dehydrogenase middle" evidence="8">
    <location>
        <begin position="122"/>
        <end position="217"/>
    </location>
</feature>
<dbReference type="Proteomes" id="UP000750197">
    <property type="component" value="Unassembled WGS sequence"/>
</dbReference>
<dbReference type="SUPFAM" id="SSF56645">
    <property type="entry name" value="Acyl-CoA dehydrogenase NM domain-like"/>
    <property type="match status" value="1"/>
</dbReference>
<comment type="similarity">
    <text evidence="2 6">Belongs to the acyl-CoA dehydrogenase family.</text>
</comment>
<evidence type="ECO:0000313" key="12">
    <source>
        <dbReference type="Proteomes" id="UP000750197"/>
    </source>
</evidence>
<dbReference type="Pfam" id="PF02771">
    <property type="entry name" value="Acyl-CoA_dh_N"/>
    <property type="match status" value="1"/>
</dbReference>
<dbReference type="InterPro" id="IPR046373">
    <property type="entry name" value="Acyl-CoA_Oxase/DH_mid-dom_sf"/>
</dbReference>
<evidence type="ECO:0000256" key="6">
    <source>
        <dbReference type="RuleBase" id="RU362125"/>
    </source>
</evidence>
<dbReference type="AlphaFoldDB" id="A0A8J7YND9"/>
<dbReference type="FunFam" id="1.20.140.10:FF:000004">
    <property type="entry name" value="Acyl-CoA dehydrogenase FadE25"/>
    <property type="match status" value="1"/>
</dbReference>
<gene>
    <name evidence="10" type="ORF">J9259_00995</name>
    <name evidence="11" type="ORF">KIY12_04365</name>
</gene>
<dbReference type="PANTHER" id="PTHR43884">
    <property type="entry name" value="ACYL-COA DEHYDROGENASE"/>
    <property type="match status" value="1"/>
</dbReference>
<comment type="cofactor">
    <cofactor evidence="1 6">
        <name>FAD</name>
        <dbReference type="ChEBI" id="CHEBI:57692"/>
    </cofactor>
</comment>
<dbReference type="Pfam" id="PF02770">
    <property type="entry name" value="Acyl-CoA_dh_M"/>
    <property type="match status" value="1"/>
</dbReference>
<dbReference type="Pfam" id="PF00441">
    <property type="entry name" value="Acyl-CoA_dh_1"/>
    <property type="match status" value="1"/>
</dbReference>